<accession>A0A0R2F122</accession>
<dbReference type="EMBL" id="AYZJ01000037">
    <property type="protein sequence ID" value="KRN21987.1"/>
    <property type="molecule type" value="Genomic_DNA"/>
</dbReference>
<keyword evidence="2" id="KW-1185">Reference proteome</keyword>
<dbReference type="AlphaFoldDB" id="A0A0R2F122"/>
<dbReference type="PATRIC" id="fig|1423730.4.peg.2023"/>
<name>A0A0R2F122_9LACO</name>
<dbReference type="Proteomes" id="UP000050865">
    <property type="component" value="Unassembled WGS sequence"/>
</dbReference>
<sequence length="277" mass="31482">MNYYPLIRGRQYDLLALREAVTKDFLSPHILPVIEPVKDLPALAAVARAFTDRKHPLFIVQNPQVGRYGLLARPSHVAVLSAWVHPARYFDGQPSALIIAETLAQAVALRADQPCLLPGGARFRRLQRPSAAYLEDHTPTRERTEDYRLVQREFYQYPKTTLPGAGFADYPLSTRHYDERGYPQRALSLHLLFKSGQQLWMQHFTSVNNADFHDPQGKFFEAAAPLPAWLKDHPDAATPALTEMIQYATDQHFPGAGVLRKLQLRHFLSIMGQYLDD</sequence>
<reference evidence="1 2" key="1">
    <citation type="journal article" date="2015" name="Genome Announc.">
        <title>Expanding the biotechnology potential of lactobacilli through comparative genomics of 213 strains and associated genera.</title>
        <authorList>
            <person name="Sun Z."/>
            <person name="Harris H.M."/>
            <person name="McCann A."/>
            <person name="Guo C."/>
            <person name="Argimon S."/>
            <person name="Zhang W."/>
            <person name="Yang X."/>
            <person name="Jeffery I.B."/>
            <person name="Cooney J.C."/>
            <person name="Kagawa T.F."/>
            <person name="Liu W."/>
            <person name="Song Y."/>
            <person name="Salvetti E."/>
            <person name="Wrobel A."/>
            <person name="Rasinkangas P."/>
            <person name="Parkhill J."/>
            <person name="Rea M.C."/>
            <person name="O'Sullivan O."/>
            <person name="Ritari J."/>
            <person name="Douillard F.P."/>
            <person name="Paul Ross R."/>
            <person name="Yang R."/>
            <person name="Briner A.E."/>
            <person name="Felis G.E."/>
            <person name="de Vos W.M."/>
            <person name="Barrangou R."/>
            <person name="Klaenhammer T.R."/>
            <person name="Caufield P.W."/>
            <person name="Cui Y."/>
            <person name="Zhang H."/>
            <person name="O'Toole P.W."/>
        </authorList>
    </citation>
    <scope>NUCLEOTIDE SEQUENCE [LARGE SCALE GENOMIC DNA]</scope>
    <source>
        <strain evidence="1 2">DSM 22697</strain>
    </source>
</reference>
<gene>
    <name evidence="1" type="ORF">FC75_GL001944</name>
</gene>
<comment type="caution">
    <text evidence="1">The sequence shown here is derived from an EMBL/GenBank/DDBJ whole genome shotgun (WGS) entry which is preliminary data.</text>
</comment>
<organism evidence="1 2">
    <name type="scientific">Lacticaseibacillus camelliae DSM 22697 = JCM 13995</name>
    <dbReference type="NCBI Taxonomy" id="1423730"/>
    <lineage>
        <taxon>Bacteria</taxon>
        <taxon>Bacillati</taxon>
        <taxon>Bacillota</taxon>
        <taxon>Bacilli</taxon>
        <taxon>Lactobacillales</taxon>
        <taxon>Lactobacillaceae</taxon>
        <taxon>Lacticaseibacillus</taxon>
    </lineage>
</organism>
<protein>
    <submittedName>
        <fullName evidence="1">SepS16B protein</fullName>
    </submittedName>
</protein>
<evidence type="ECO:0000313" key="1">
    <source>
        <dbReference type="EMBL" id="KRN21987.1"/>
    </source>
</evidence>
<proteinExistence type="predicted"/>
<dbReference type="InterPro" id="IPR047727">
    <property type="entry name" value="Sce7725-like"/>
</dbReference>
<evidence type="ECO:0000313" key="2">
    <source>
        <dbReference type="Proteomes" id="UP000050865"/>
    </source>
</evidence>
<dbReference type="NCBIfam" id="NF033831">
    <property type="entry name" value="sce7725_fam"/>
    <property type="match status" value="2"/>
</dbReference>
<dbReference type="RefSeq" id="WP_056989568.1">
    <property type="nucleotide sequence ID" value="NZ_AYZJ01000037.1"/>
</dbReference>
<dbReference type="STRING" id="1423730.FC75_GL001944"/>